<dbReference type="GO" id="GO:0003700">
    <property type="term" value="F:DNA-binding transcription factor activity"/>
    <property type="evidence" value="ECO:0007669"/>
    <property type="project" value="InterPro"/>
</dbReference>
<accession>A0A074JWQ0</accession>
<keyword evidence="7" id="KW-1185">Reference proteome</keyword>
<dbReference type="EMBL" id="AUNB01000025">
    <property type="protein sequence ID" value="KEO60023.1"/>
    <property type="molecule type" value="Genomic_DNA"/>
</dbReference>
<keyword evidence="3" id="KW-0238">DNA-binding</keyword>
<organism evidence="6 7">
    <name type="scientific">Thioclava indica</name>
    <dbReference type="NCBI Taxonomy" id="1353528"/>
    <lineage>
        <taxon>Bacteria</taxon>
        <taxon>Pseudomonadati</taxon>
        <taxon>Pseudomonadota</taxon>
        <taxon>Alphaproteobacteria</taxon>
        <taxon>Rhodobacterales</taxon>
        <taxon>Paracoccaceae</taxon>
        <taxon>Thioclava</taxon>
    </lineage>
</organism>
<dbReference type="Pfam" id="PF03466">
    <property type="entry name" value="LysR_substrate"/>
    <property type="match status" value="1"/>
</dbReference>
<dbReference type="PANTHER" id="PTHR30537:SF5">
    <property type="entry name" value="HTH-TYPE TRANSCRIPTIONAL ACTIVATOR TTDR-RELATED"/>
    <property type="match status" value="1"/>
</dbReference>
<name>A0A074JWQ0_9RHOB</name>
<evidence type="ECO:0000256" key="2">
    <source>
        <dbReference type="ARBA" id="ARBA00023015"/>
    </source>
</evidence>
<comment type="similarity">
    <text evidence="1">Belongs to the LysR transcriptional regulatory family.</text>
</comment>
<evidence type="ECO:0000256" key="1">
    <source>
        <dbReference type="ARBA" id="ARBA00009437"/>
    </source>
</evidence>
<dbReference type="GO" id="GO:0006351">
    <property type="term" value="P:DNA-templated transcription"/>
    <property type="evidence" value="ECO:0007669"/>
    <property type="project" value="TreeGrafter"/>
</dbReference>
<dbReference type="FunFam" id="3.40.190.290:FF:000001">
    <property type="entry name" value="Transcriptional regulator, LysR family"/>
    <property type="match status" value="1"/>
</dbReference>
<dbReference type="SUPFAM" id="SSF53850">
    <property type="entry name" value="Periplasmic binding protein-like II"/>
    <property type="match status" value="1"/>
</dbReference>
<dbReference type="FunFam" id="1.10.10.10:FF:000001">
    <property type="entry name" value="LysR family transcriptional regulator"/>
    <property type="match status" value="1"/>
</dbReference>
<proteinExistence type="inferred from homology"/>
<keyword evidence="4" id="KW-0804">Transcription</keyword>
<evidence type="ECO:0000313" key="6">
    <source>
        <dbReference type="EMBL" id="KEO60023.1"/>
    </source>
</evidence>
<reference evidence="6 7" key="1">
    <citation type="journal article" date="2015" name="Antonie Van Leeuwenhoek">
        <title>Thioclava indica sp. nov., isolated from surface seawater of the Indian Ocean.</title>
        <authorList>
            <person name="Liu Y."/>
            <person name="Lai Q."/>
            <person name="Du J."/>
            <person name="Xu H."/>
            <person name="Jiang L."/>
            <person name="Shao Z."/>
        </authorList>
    </citation>
    <scope>NUCLEOTIDE SEQUENCE [LARGE SCALE GENOMIC DNA]</scope>
    <source>
        <strain evidence="6 7">DT23-4</strain>
    </source>
</reference>
<dbReference type="InterPro" id="IPR000847">
    <property type="entry name" value="LysR_HTH_N"/>
</dbReference>
<sequence length="312" mass="35312">MSESDLGFFVLLAQRESFVETAREIGITASAVSRRLARLEDRLGVRLMNRTTRRVSLTGEGEAYLNKAIRLLGEIEELENSLRSGSEQPSGLLRINATFGFSREYIAPTVSAFCDTYPDVEVQLVVTDAPMNLIEQGFDLSIRFGTPPTSNLVQRMLQRNRRFMCASPAYIEKHGMPENLEDLRRHSCIVLRQEHDIYDIWRFDERGGKNPSARVSGGLSTNDGDIAREWMLNGHGIMLRSEWDIAELVRKGRLRVVLPEYFQTANIAAIYPERHHLTAKVRAFVDLLAERIRTADSQAPFQVNASELSKIA</sequence>
<dbReference type="Pfam" id="PF00126">
    <property type="entry name" value="HTH_1"/>
    <property type="match status" value="1"/>
</dbReference>
<dbReference type="Gene3D" id="1.10.10.10">
    <property type="entry name" value="Winged helix-like DNA-binding domain superfamily/Winged helix DNA-binding domain"/>
    <property type="match status" value="1"/>
</dbReference>
<dbReference type="eggNOG" id="COG0583">
    <property type="taxonomic scope" value="Bacteria"/>
</dbReference>
<dbReference type="OrthoDB" id="9813056at2"/>
<dbReference type="InterPro" id="IPR058163">
    <property type="entry name" value="LysR-type_TF_proteobact-type"/>
</dbReference>
<keyword evidence="2" id="KW-0805">Transcription regulation</keyword>
<evidence type="ECO:0000256" key="3">
    <source>
        <dbReference type="ARBA" id="ARBA00023125"/>
    </source>
</evidence>
<comment type="caution">
    <text evidence="6">The sequence shown here is derived from an EMBL/GenBank/DDBJ whole genome shotgun (WGS) entry which is preliminary data.</text>
</comment>
<dbReference type="SUPFAM" id="SSF46785">
    <property type="entry name" value="Winged helix' DNA-binding domain"/>
    <property type="match status" value="1"/>
</dbReference>
<dbReference type="AlphaFoldDB" id="A0A074JWQ0"/>
<feature type="domain" description="HTH lysR-type" evidence="5">
    <location>
        <begin position="1"/>
        <end position="58"/>
    </location>
</feature>
<evidence type="ECO:0000313" key="7">
    <source>
        <dbReference type="Proteomes" id="UP000027471"/>
    </source>
</evidence>
<dbReference type="Gene3D" id="3.40.190.290">
    <property type="match status" value="1"/>
</dbReference>
<gene>
    <name evidence="6" type="ORF">DT23_14965</name>
</gene>
<dbReference type="CDD" id="cd08479">
    <property type="entry name" value="PBP2_CrgA_like_9"/>
    <property type="match status" value="1"/>
</dbReference>
<dbReference type="GO" id="GO:0043565">
    <property type="term" value="F:sequence-specific DNA binding"/>
    <property type="evidence" value="ECO:0007669"/>
    <property type="project" value="TreeGrafter"/>
</dbReference>
<evidence type="ECO:0000259" key="5">
    <source>
        <dbReference type="PROSITE" id="PS50931"/>
    </source>
</evidence>
<dbReference type="PANTHER" id="PTHR30537">
    <property type="entry name" value="HTH-TYPE TRANSCRIPTIONAL REGULATOR"/>
    <property type="match status" value="1"/>
</dbReference>
<protein>
    <recommendedName>
        <fullName evidence="5">HTH lysR-type domain-containing protein</fullName>
    </recommendedName>
</protein>
<dbReference type="InterPro" id="IPR036388">
    <property type="entry name" value="WH-like_DNA-bd_sf"/>
</dbReference>
<dbReference type="Proteomes" id="UP000027471">
    <property type="component" value="Unassembled WGS sequence"/>
</dbReference>
<dbReference type="InterPro" id="IPR036390">
    <property type="entry name" value="WH_DNA-bd_sf"/>
</dbReference>
<dbReference type="STRING" id="1353528.DT23_14965"/>
<dbReference type="InterPro" id="IPR005119">
    <property type="entry name" value="LysR_subst-bd"/>
</dbReference>
<evidence type="ECO:0000256" key="4">
    <source>
        <dbReference type="ARBA" id="ARBA00023163"/>
    </source>
</evidence>
<dbReference type="RefSeq" id="WP_038130606.1">
    <property type="nucleotide sequence ID" value="NZ_AUNB01000025.1"/>
</dbReference>
<dbReference type="PROSITE" id="PS50931">
    <property type="entry name" value="HTH_LYSR"/>
    <property type="match status" value="1"/>
</dbReference>